<dbReference type="EMBL" id="MU001503">
    <property type="protein sequence ID" value="KAF2442870.1"/>
    <property type="molecule type" value="Genomic_DNA"/>
</dbReference>
<keyword evidence="2" id="KW-1185">Reference proteome</keyword>
<organism evidence="1 2">
    <name type="scientific">Karstenula rhodostoma CBS 690.94</name>
    <dbReference type="NCBI Taxonomy" id="1392251"/>
    <lineage>
        <taxon>Eukaryota</taxon>
        <taxon>Fungi</taxon>
        <taxon>Dikarya</taxon>
        <taxon>Ascomycota</taxon>
        <taxon>Pezizomycotina</taxon>
        <taxon>Dothideomycetes</taxon>
        <taxon>Pleosporomycetidae</taxon>
        <taxon>Pleosporales</taxon>
        <taxon>Massarineae</taxon>
        <taxon>Didymosphaeriaceae</taxon>
        <taxon>Karstenula</taxon>
    </lineage>
</organism>
<proteinExistence type="predicted"/>
<dbReference type="AlphaFoldDB" id="A0A9P4PD74"/>
<sequence length="180" mass="20448">MPVKLEAQKTGWVGCRMHYAPPPPTRRSPFTPIVNPPRQSRHTITTPNHPLSIPANKARLHLTSNSLMCLGPACLPVSSHPSPAVLMSIIRKTSITVTHMDMPSPTPLTWDVRYTVKNPSTQVPDWHPTAWRRTLLQRLKFLQSNKQKTYAKGNAARELNREIDWLRLVRETDNVGRKDP</sequence>
<reference evidence="1" key="1">
    <citation type="journal article" date="2020" name="Stud. Mycol.">
        <title>101 Dothideomycetes genomes: a test case for predicting lifestyles and emergence of pathogens.</title>
        <authorList>
            <person name="Haridas S."/>
            <person name="Albert R."/>
            <person name="Binder M."/>
            <person name="Bloem J."/>
            <person name="Labutti K."/>
            <person name="Salamov A."/>
            <person name="Andreopoulos B."/>
            <person name="Baker S."/>
            <person name="Barry K."/>
            <person name="Bills G."/>
            <person name="Bluhm B."/>
            <person name="Cannon C."/>
            <person name="Castanera R."/>
            <person name="Culley D."/>
            <person name="Daum C."/>
            <person name="Ezra D."/>
            <person name="Gonzalez J."/>
            <person name="Henrissat B."/>
            <person name="Kuo A."/>
            <person name="Liang C."/>
            <person name="Lipzen A."/>
            <person name="Lutzoni F."/>
            <person name="Magnuson J."/>
            <person name="Mondo S."/>
            <person name="Nolan M."/>
            <person name="Ohm R."/>
            <person name="Pangilinan J."/>
            <person name="Park H.-J."/>
            <person name="Ramirez L."/>
            <person name="Alfaro M."/>
            <person name="Sun H."/>
            <person name="Tritt A."/>
            <person name="Yoshinaga Y."/>
            <person name="Zwiers L.-H."/>
            <person name="Turgeon B."/>
            <person name="Goodwin S."/>
            <person name="Spatafora J."/>
            <person name="Crous P."/>
            <person name="Grigoriev I."/>
        </authorList>
    </citation>
    <scope>NUCLEOTIDE SEQUENCE</scope>
    <source>
        <strain evidence="1">CBS 690.94</strain>
    </source>
</reference>
<comment type="caution">
    <text evidence="1">The sequence shown here is derived from an EMBL/GenBank/DDBJ whole genome shotgun (WGS) entry which is preliminary data.</text>
</comment>
<name>A0A9P4PD74_9PLEO</name>
<dbReference type="OrthoDB" id="10317627at2759"/>
<evidence type="ECO:0000313" key="1">
    <source>
        <dbReference type="EMBL" id="KAF2442870.1"/>
    </source>
</evidence>
<gene>
    <name evidence="1" type="ORF">P171DRAFT_496120</name>
</gene>
<dbReference type="Proteomes" id="UP000799764">
    <property type="component" value="Unassembled WGS sequence"/>
</dbReference>
<protein>
    <submittedName>
        <fullName evidence="1">Uncharacterized protein</fullName>
    </submittedName>
</protein>
<accession>A0A9P4PD74</accession>
<evidence type="ECO:0000313" key="2">
    <source>
        <dbReference type="Proteomes" id="UP000799764"/>
    </source>
</evidence>